<proteinExistence type="predicted"/>
<name>A0A0C3APG1_SERVB</name>
<feature type="compositionally biased region" description="Polar residues" evidence="1">
    <location>
        <begin position="411"/>
        <end position="421"/>
    </location>
</feature>
<protein>
    <submittedName>
        <fullName evidence="2">Uncharacterized protein</fullName>
    </submittedName>
</protein>
<feature type="compositionally biased region" description="Polar residues" evidence="1">
    <location>
        <begin position="1"/>
        <end position="35"/>
    </location>
</feature>
<feature type="region of interest" description="Disordered" evidence="1">
    <location>
        <begin position="1"/>
        <end position="38"/>
    </location>
</feature>
<keyword evidence="3" id="KW-1185">Reference proteome</keyword>
<feature type="region of interest" description="Disordered" evidence="1">
    <location>
        <begin position="364"/>
        <end position="383"/>
    </location>
</feature>
<dbReference type="EMBL" id="KN824393">
    <property type="protein sequence ID" value="KIM21101.1"/>
    <property type="molecule type" value="Genomic_DNA"/>
</dbReference>
<evidence type="ECO:0000313" key="3">
    <source>
        <dbReference type="Proteomes" id="UP000054097"/>
    </source>
</evidence>
<accession>A0A0C3APG1</accession>
<reference evidence="2 3" key="1">
    <citation type="submission" date="2014-04" db="EMBL/GenBank/DDBJ databases">
        <authorList>
            <consortium name="DOE Joint Genome Institute"/>
            <person name="Kuo A."/>
            <person name="Zuccaro A."/>
            <person name="Kohler A."/>
            <person name="Nagy L.G."/>
            <person name="Floudas D."/>
            <person name="Copeland A."/>
            <person name="Barry K.W."/>
            <person name="Cichocki N."/>
            <person name="Veneault-Fourrey C."/>
            <person name="LaButti K."/>
            <person name="Lindquist E.A."/>
            <person name="Lipzen A."/>
            <person name="Lundell T."/>
            <person name="Morin E."/>
            <person name="Murat C."/>
            <person name="Sun H."/>
            <person name="Tunlid A."/>
            <person name="Henrissat B."/>
            <person name="Grigoriev I.V."/>
            <person name="Hibbett D.S."/>
            <person name="Martin F."/>
            <person name="Nordberg H.P."/>
            <person name="Cantor M.N."/>
            <person name="Hua S.X."/>
        </authorList>
    </citation>
    <scope>NUCLEOTIDE SEQUENCE [LARGE SCALE GENOMIC DNA]</scope>
    <source>
        <strain evidence="2 3">MAFF 305830</strain>
    </source>
</reference>
<reference evidence="3" key="2">
    <citation type="submission" date="2015-01" db="EMBL/GenBank/DDBJ databases">
        <title>Evolutionary Origins and Diversification of the Mycorrhizal Mutualists.</title>
        <authorList>
            <consortium name="DOE Joint Genome Institute"/>
            <consortium name="Mycorrhizal Genomics Consortium"/>
            <person name="Kohler A."/>
            <person name="Kuo A."/>
            <person name="Nagy L.G."/>
            <person name="Floudas D."/>
            <person name="Copeland A."/>
            <person name="Barry K.W."/>
            <person name="Cichocki N."/>
            <person name="Veneault-Fourrey C."/>
            <person name="LaButti K."/>
            <person name="Lindquist E.A."/>
            <person name="Lipzen A."/>
            <person name="Lundell T."/>
            <person name="Morin E."/>
            <person name="Murat C."/>
            <person name="Riley R."/>
            <person name="Ohm R."/>
            <person name="Sun H."/>
            <person name="Tunlid A."/>
            <person name="Henrissat B."/>
            <person name="Grigoriev I.V."/>
            <person name="Hibbett D.S."/>
            <person name="Martin F."/>
        </authorList>
    </citation>
    <scope>NUCLEOTIDE SEQUENCE [LARGE SCALE GENOMIC DNA]</scope>
    <source>
        <strain evidence="3">MAFF 305830</strain>
    </source>
</reference>
<feature type="compositionally biased region" description="Polar residues" evidence="1">
    <location>
        <begin position="374"/>
        <end position="383"/>
    </location>
</feature>
<sequence length="767" mass="83622">MQNRDGSEILSTHRSTTPSHSFSFATTRSLSNSGPRQLLSDWRQSGSVGAIHSLQLASGINIESVFQSYIQKSEEGDIDPSNPDARLGEASSPHPLAPEQPTTSSNRLFSFLSLESTSERGKKSHSSEGTNHHGPRSSLFRYSYLPVISRQTLGLEEAFQRILGVALPLSPGGTNASPEGTAPGVEILPLPERATRTLGGLANDFTFGLPRGSVDNAQIHLDPVSTPGSQHWKVCFLPSRMQNSDYTETIFASRSTERCSTIPSRPFSFAATISSSNSSPRHQLGDWRQSWSVGGIHSSPLASGMNIESPRRSYMLTSEEGGIDSNIPDDPLSEISHASHARRRRMTNSWRSLASLPSLERMSDYSGPFRPDSPFQQRSSHYRLTSQRTPGIAYALQRWPLELPHPGRNTGFLSESETTGGTPDGTMSPLNSTSYRLWVERATQKLEDLAKAAKLKLPNSPSDAVIDIGERTVNKLRNGIRKVVPLQGAPTRPGEPTSNDKREFRNGSFFVSRIHCWSTIFSRSLSPTSFASLNNGLRFQSGGHRLGRTGAPQRSSLDIQMFLSPRASREYASGSNLVDAIPSGTASPSDTTSNQLWGRATNMLEDLVKATRSKLPRNSSGQVQIHHSQASNMGLKTHLEHLHSSFSLLDGILDNPSSALYTNSDSRSPTGVSIQRMEDSQATRHTEAKRPSVIAQNPWPSQDALYMAIGTGEHTMNKLWTGLRNVVPVALSVPIHTAGPASNEKEIFATENSSIPLDTSRVPSSSL</sequence>
<dbReference type="AlphaFoldDB" id="A0A0C3APG1"/>
<feature type="compositionally biased region" description="Polar residues" evidence="1">
    <location>
        <begin position="660"/>
        <end position="673"/>
    </location>
</feature>
<dbReference type="HOGENOM" id="CLU_364141_0_0_1"/>
<dbReference type="Proteomes" id="UP000054097">
    <property type="component" value="Unassembled WGS sequence"/>
</dbReference>
<feature type="region of interest" description="Disordered" evidence="1">
    <location>
        <begin position="407"/>
        <end position="431"/>
    </location>
</feature>
<gene>
    <name evidence="2" type="ORF">M408DRAFT_29819</name>
</gene>
<evidence type="ECO:0000313" key="2">
    <source>
        <dbReference type="EMBL" id="KIM21101.1"/>
    </source>
</evidence>
<evidence type="ECO:0000256" key="1">
    <source>
        <dbReference type="SAM" id="MobiDB-lite"/>
    </source>
</evidence>
<feature type="region of interest" description="Disordered" evidence="1">
    <location>
        <begin position="74"/>
        <end position="105"/>
    </location>
</feature>
<feature type="compositionally biased region" description="Basic and acidic residues" evidence="1">
    <location>
        <begin position="676"/>
        <end position="690"/>
    </location>
</feature>
<feature type="region of interest" description="Disordered" evidence="1">
    <location>
        <begin position="660"/>
        <end position="696"/>
    </location>
</feature>
<organism evidence="2 3">
    <name type="scientific">Serendipita vermifera MAFF 305830</name>
    <dbReference type="NCBI Taxonomy" id="933852"/>
    <lineage>
        <taxon>Eukaryota</taxon>
        <taxon>Fungi</taxon>
        <taxon>Dikarya</taxon>
        <taxon>Basidiomycota</taxon>
        <taxon>Agaricomycotina</taxon>
        <taxon>Agaricomycetes</taxon>
        <taxon>Sebacinales</taxon>
        <taxon>Serendipitaceae</taxon>
        <taxon>Serendipita</taxon>
    </lineage>
</organism>